<proteinExistence type="predicted"/>
<name>A0AAE6TNR8_STRPT</name>
<gene>
    <name evidence="1" type="ORF">CP981_23635</name>
</gene>
<dbReference type="EMBL" id="CP023691">
    <property type="protein sequence ID" value="QEV54229.1"/>
    <property type="molecule type" value="Genomic_DNA"/>
</dbReference>
<dbReference type="AlphaFoldDB" id="A0AAE6TNR8"/>
<evidence type="ECO:0000313" key="1">
    <source>
        <dbReference type="EMBL" id="QEV54229.1"/>
    </source>
</evidence>
<reference evidence="1 2" key="1">
    <citation type="submission" date="2017-09" db="EMBL/GenBank/DDBJ databases">
        <authorList>
            <person name="Lee N."/>
            <person name="Cho B.-K."/>
        </authorList>
    </citation>
    <scope>NUCLEOTIDE SEQUENCE [LARGE SCALE GENOMIC DNA]</scope>
    <source>
        <strain evidence="1 2">ATCC 23948</strain>
    </source>
</reference>
<organism evidence="1 2">
    <name type="scientific">Streptomyces platensis</name>
    <dbReference type="NCBI Taxonomy" id="58346"/>
    <lineage>
        <taxon>Bacteria</taxon>
        <taxon>Bacillati</taxon>
        <taxon>Actinomycetota</taxon>
        <taxon>Actinomycetes</taxon>
        <taxon>Kitasatosporales</taxon>
        <taxon>Streptomycetaceae</taxon>
        <taxon>Streptomyces</taxon>
    </lineage>
</organism>
<dbReference type="KEGG" id="spla:CP981_23635"/>
<dbReference type="Proteomes" id="UP000325458">
    <property type="component" value="Chromosome"/>
</dbReference>
<protein>
    <submittedName>
        <fullName evidence="1">Uncharacterized protein</fullName>
    </submittedName>
</protein>
<evidence type="ECO:0000313" key="2">
    <source>
        <dbReference type="Proteomes" id="UP000325458"/>
    </source>
</evidence>
<accession>A0AAE6TNR8</accession>
<sequence>MPPMVVERRPRREDFSEPCTVLDRTFRADDLKRAPGVHLHVTIRCLVVTRPFLAGRKAAVS</sequence>